<feature type="domain" description="RING-type" evidence="3">
    <location>
        <begin position="274"/>
        <end position="315"/>
    </location>
</feature>
<dbReference type="Proteomes" id="UP001497522">
    <property type="component" value="Chromosome 2"/>
</dbReference>
<gene>
    <name evidence="4" type="ORF">CSSPJE1EN2_LOCUS13186</name>
</gene>
<evidence type="ECO:0000256" key="1">
    <source>
        <dbReference type="PROSITE-ProRule" id="PRU00175"/>
    </source>
</evidence>
<dbReference type="PANTHER" id="PTHR47530:SF4">
    <property type="entry name" value="E3 UBIQUITIN LIGASE BIG BROTHER-RELATED"/>
    <property type="match status" value="1"/>
</dbReference>
<dbReference type="PANTHER" id="PTHR47530">
    <property type="entry name" value="E3 UBIQUITIN LIGASE BIG BROTHER-RELATED"/>
    <property type="match status" value="1"/>
</dbReference>
<keyword evidence="1" id="KW-0862">Zinc</keyword>
<dbReference type="CDD" id="cd23115">
    <property type="entry name" value="RING-H2_BB-like"/>
    <property type="match status" value="1"/>
</dbReference>
<reference evidence="4 5" key="1">
    <citation type="submission" date="2024-03" db="EMBL/GenBank/DDBJ databases">
        <authorList>
            <consortium name="ELIXIR-Norway"/>
            <consortium name="Elixir Norway"/>
        </authorList>
    </citation>
    <scope>NUCLEOTIDE SEQUENCE [LARGE SCALE GENOMIC DNA]</scope>
</reference>
<sequence length="325" mass="35606">MDSKAAALTPATDVDVGKEENQPESSQSVKRAEMVRTTQSSIGGVSTRESSDEEVPATETSIAPAKRTPFTSLTQVDADMALARALQEQERAYLLLRIMSEGNEFTRTGRGSGQYDFGGDDLEAPADKDEDEDEDEEEGEAAEEEEEEEENEEEGEVLERGVSTEGDIDGSLFDSDEAFARALQEKEDRDTTARLMALAGIHDLEVEDESDSNDSEENMWQDVDPDNMSYEELIALGEAVGTESKGLSVQAISALPGSSYVPVQQDGSNDQEQCVVCRHEYEAGDSMLTLPCKHQYHSECIQQWLQINKVCPVCSAEVTFSPTTC</sequence>
<feature type="region of interest" description="Disordered" evidence="2">
    <location>
        <begin position="1"/>
        <end position="67"/>
    </location>
</feature>
<dbReference type="Pfam" id="PF13639">
    <property type="entry name" value="zf-RING_2"/>
    <property type="match status" value="1"/>
</dbReference>
<dbReference type="InterPro" id="IPR048217">
    <property type="entry name" value="BB-like_RING-H2"/>
</dbReference>
<dbReference type="EMBL" id="OZ023703">
    <property type="protein sequence ID" value="CAK9870518.1"/>
    <property type="molecule type" value="Genomic_DNA"/>
</dbReference>
<dbReference type="Gene3D" id="3.30.40.10">
    <property type="entry name" value="Zinc/RING finger domain, C3HC4 (zinc finger)"/>
    <property type="match status" value="1"/>
</dbReference>
<dbReference type="InterPro" id="IPR043312">
    <property type="entry name" value="AtBBR-like"/>
</dbReference>
<evidence type="ECO:0000256" key="2">
    <source>
        <dbReference type="SAM" id="MobiDB-lite"/>
    </source>
</evidence>
<accession>A0ABP1B6V2</accession>
<feature type="region of interest" description="Disordered" evidence="2">
    <location>
        <begin position="103"/>
        <end position="172"/>
    </location>
</feature>
<evidence type="ECO:0000259" key="3">
    <source>
        <dbReference type="PROSITE" id="PS50089"/>
    </source>
</evidence>
<dbReference type="PROSITE" id="PS50089">
    <property type="entry name" value="ZF_RING_2"/>
    <property type="match status" value="1"/>
</dbReference>
<dbReference type="InterPro" id="IPR013083">
    <property type="entry name" value="Znf_RING/FYVE/PHD"/>
</dbReference>
<keyword evidence="1" id="KW-0863">Zinc-finger</keyword>
<keyword evidence="1" id="KW-0479">Metal-binding</keyword>
<proteinExistence type="predicted"/>
<evidence type="ECO:0000313" key="4">
    <source>
        <dbReference type="EMBL" id="CAK9870518.1"/>
    </source>
</evidence>
<feature type="compositionally biased region" description="Polar residues" evidence="2">
    <location>
        <begin position="36"/>
        <end position="48"/>
    </location>
</feature>
<dbReference type="InterPro" id="IPR001841">
    <property type="entry name" value="Znf_RING"/>
</dbReference>
<dbReference type="SMART" id="SM00184">
    <property type="entry name" value="RING"/>
    <property type="match status" value="1"/>
</dbReference>
<dbReference type="SUPFAM" id="SSF57850">
    <property type="entry name" value="RING/U-box"/>
    <property type="match status" value="1"/>
</dbReference>
<evidence type="ECO:0000313" key="5">
    <source>
        <dbReference type="Proteomes" id="UP001497522"/>
    </source>
</evidence>
<name>A0ABP1B6V2_9BRYO</name>
<feature type="compositionally biased region" description="Acidic residues" evidence="2">
    <location>
        <begin position="118"/>
        <end position="156"/>
    </location>
</feature>
<organism evidence="4 5">
    <name type="scientific">Sphagnum jensenii</name>
    <dbReference type="NCBI Taxonomy" id="128206"/>
    <lineage>
        <taxon>Eukaryota</taxon>
        <taxon>Viridiplantae</taxon>
        <taxon>Streptophyta</taxon>
        <taxon>Embryophyta</taxon>
        <taxon>Bryophyta</taxon>
        <taxon>Sphagnophytina</taxon>
        <taxon>Sphagnopsida</taxon>
        <taxon>Sphagnales</taxon>
        <taxon>Sphagnaceae</taxon>
        <taxon>Sphagnum</taxon>
    </lineage>
</organism>
<keyword evidence="5" id="KW-1185">Reference proteome</keyword>
<protein>
    <recommendedName>
        <fullName evidence="3">RING-type domain-containing protein</fullName>
    </recommendedName>
</protein>